<dbReference type="AlphaFoldDB" id="A0A8T0HEG6"/>
<gene>
    <name evidence="2" type="ORF">KC19_6G143800</name>
</gene>
<sequence>MMRDARRSCGLFLLAVLLIFHCIATCSALCSAVNGTLAVTNSRTTLLQEYGPAGNVLTTLEQNVCLILQCRVQDAFVYDDPYWLLVTVPDIGIQGWVADYYADCGYVGYCQVQTC</sequence>
<name>A0A8T0HEG6_CERPU</name>
<feature type="chain" id="PRO_5035803583" description="SH3 domain-containing protein" evidence="1">
    <location>
        <begin position="29"/>
        <end position="115"/>
    </location>
</feature>
<dbReference type="Proteomes" id="UP000822688">
    <property type="component" value="Chromosome 6"/>
</dbReference>
<proteinExistence type="predicted"/>
<organism evidence="2 3">
    <name type="scientific">Ceratodon purpureus</name>
    <name type="common">Fire moss</name>
    <name type="synonym">Dicranum purpureum</name>
    <dbReference type="NCBI Taxonomy" id="3225"/>
    <lineage>
        <taxon>Eukaryota</taxon>
        <taxon>Viridiplantae</taxon>
        <taxon>Streptophyta</taxon>
        <taxon>Embryophyta</taxon>
        <taxon>Bryophyta</taxon>
        <taxon>Bryophytina</taxon>
        <taxon>Bryopsida</taxon>
        <taxon>Dicranidae</taxon>
        <taxon>Pseudoditrichales</taxon>
        <taxon>Ditrichaceae</taxon>
        <taxon>Ceratodon</taxon>
    </lineage>
</organism>
<feature type="signal peptide" evidence="1">
    <location>
        <begin position="1"/>
        <end position="28"/>
    </location>
</feature>
<keyword evidence="3" id="KW-1185">Reference proteome</keyword>
<comment type="caution">
    <text evidence="2">The sequence shown here is derived from an EMBL/GenBank/DDBJ whole genome shotgun (WGS) entry which is preliminary data.</text>
</comment>
<evidence type="ECO:0008006" key="4">
    <source>
        <dbReference type="Google" id="ProtNLM"/>
    </source>
</evidence>
<keyword evidence="1" id="KW-0732">Signal</keyword>
<reference evidence="2 3" key="1">
    <citation type="submission" date="2020-06" db="EMBL/GenBank/DDBJ databases">
        <title>WGS assembly of Ceratodon purpureus strain R40.</title>
        <authorList>
            <person name="Carey S.B."/>
            <person name="Jenkins J."/>
            <person name="Shu S."/>
            <person name="Lovell J.T."/>
            <person name="Sreedasyam A."/>
            <person name="Maumus F."/>
            <person name="Tiley G.P."/>
            <person name="Fernandez-Pozo N."/>
            <person name="Barry K."/>
            <person name="Chen C."/>
            <person name="Wang M."/>
            <person name="Lipzen A."/>
            <person name="Daum C."/>
            <person name="Saski C.A."/>
            <person name="Payton A.C."/>
            <person name="Mcbreen J.C."/>
            <person name="Conrad R.E."/>
            <person name="Kollar L.M."/>
            <person name="Olsson S."/>
            <person name="Huttunen S."/>
            <person name="Landis J.B."/>
            <person name="Wickett N.J."/>
            <person name="Johnson M.G."/>
            <person name="Rensing S.A."/>
            <person name="Grimwood J."/>
            <person name="Schmutz J."/>
            <person name="Mcdaniel S.F."/>
        </authorList>
    </citation>
    <scope>NUCLEOTIDE SEQUENCE [LARGE SCALE GENOMIC DNA]</scope>
    <source>
        <strain evidence="2 3">R40</strain>
    </source>
</reference>
<evidence type="ECO:0000313" key="2">
    <source>
        <dbReference type="EMBL" id="KAG0570196.1"/>
    </source>
</evidence>
<dbReference type="EMBL" id="CM026427">
    <property type="protein sequence ID" value="KAG0570196.1"/>
    <property type="molecule type" value="Genomic_DNA"/>
</dbReference>
<protein>
    <recommendedName>
        <fullName evidence="4">SH3 domain-containing protein</fullName>
    </recommendedName>
</protein>
<evidence type="ECO:0000256" key="1">
    <source>
        <dbReference type="SAM" id="SignalP"/>
    </source>
</evidence>
<evidence type="ECO:0000313" key="3">
    <source>
        <dbReference type="Proteomes" id="UP000822688"/>
    </source>
</evidence>
<accession>A0A8T0HEG6</accession>